<keyword evidence="13" id="KW-1185">Reference proteome</keyword>
<keyword evidence="6 11" id="KW-0812">Transmembrane</keyword>
<keyword evidence="3" id="KW-0813">Transport</keyword>
<protein>
    <submittedName>
        <fullName evidence="12">Type II secretory pathway, component PulM</fullName>
    </submittedName>
</protein>
<keyword evidence="8 11" id="KW-1133">Transmembrane helix</keyword>
<reference evidence="13" key="1">
    <citation type="submission" date="2015-08" db="EMBL/GenBank/DDBJ databases">
        <authorList>
            <person name="Varghese N."/>
        </authorList>
    </citation>
    <scope>NUCLEOTIDE SEQUENCE [LARGE SCALE GENOMIC DNA]</scope>
    <source>
        <strain evidence="13">JCM 18476</strain>
    </source>
</reference>
<evidence type="ECO:0000256" key="2">
    <source>
        <dbReference type="ARBA" id="ARBA00010637"/>
    </source>
</evidence>
<evidence type="ECO:0000256" key="8">
    <source>
        <dbReference type="ARBA" id="ARBA00022989"/>
    </source>
</evidence>
<evidence type="ECO:0000256" key="9">
    <source>
        <dbReference type="ARBA" id="ARBA00023136"/>
    </source>
</evidence>
<organism evidence="12 13">
    <name type="scientific">Marinomonas fungiae</name>
    <dbReference type="NCBI Taxonomy" id="1137284"/>
    <lineage>
        <taxon>Bacteria</taxon>
        <taxon>Pseudomonadati</taxon>
        <taxon>Pseudomonadota</taxon>
        <taxon>Gammaproteobacteria</taxon>
        <taxon>Oceanospirillales</taxon>
        <taxon>Oceanospirillaceae</taxon>
        <taxon>Marinomonas</taxon>
    </lineage>
</organism>
<evidence type="ECO:0000313" key="13">
    <source>
        <dbReference type="Proteomes" id="UP000182769"/>
    </source>
</evidence>
<feature type="transmembrane region" description="Helical" evidence="11">
    <location>
        <begin position="31"/>
        <end position="53"/>
    </location>
</feature>
<comment type="subcellular location">
    <subcellularLocation>
        <location evidence="1">Cell inner membrane</location>
        <topology evidence="1">Single-pass membrane protein</topology>
    </subcellularLocation>
</comment>
<evidence type="ECO:0000256" key="3">
    <source>
        <dbReference type="ARBA" id="ARBA00022448"/>
    </source>
</evidence>
<evidence type="ECO:0000256" key="1">
    <source>
        <dbReference type="ARBA" id="ARBA00004377"/>
    </source>
</evidence>
<dbReference type="InterPro" id="IPR023229">
    <property type="entry name" value="T2SS_M_periplasmic_sf"/>
</dbReference>
<evidence type="ECO:0000256" key="7">
    <source>
        <dbReference type="ARBA" id="ARBA00022927"/>
    </source>
</evidence>
<accession>A0A0K6IND6</accession>
<dbReference type="InterPro" id="IPR007690">
    <property type="entry name" value="T2SS_GspM"/>
</dbReference>
<evidence type="ECO:0000256" key="5">
    <source>
        <dbReference type="ARBA" id="ARBA00022519"/>
    </source>
</evidence>
<keyword evidence="9 11" id="KW-0472">Membrane</keyword>
<evidence type="ECO:0000256" key="10">
    <source>
        <dbReference type="SAM" id="Coils"/>
    </source>
</evidence>
<dbReference type="GO" id="GO:0015627">
    <property type="term" value="C:type II protein secretion system complex"/>
    <property type="evidence" value="ECO:0007669"/>
    <property type="project" value="InterPro"/>
</dbReference>
<dbReference type="Gene3D" id="3.30.1360.100">
    <property type="entry name" value="General secretion pathway protein M, EpsM"/>
    <property type="match status" value="1"/>
</dbReference>
<dbReference type="RefSeq" id="WP_055463678.1">
    <property type="nucleotide sequence ID" value="NZ_CYHG01000008.1"/>
</dbReference>
<evidence type="ECO:0000256" key="11">
    <source>
        <dbReference type="SAM" id="Phobius"/>
    </source>
</evidence>
<dbReference type="SUPFAM" id="SSF103054">
    <property type="entry name" value="General secretion pathway protein M, EpsM"/>
    <property type="match status" value="1"/>
</dbReference>
<dbReference type="GO" id="GO:0005886">
    <property type="term" value="C:plasma membrane"/>
    <property type="evidence" value="ECO:0007669"/>
    <property type="project" value="UniProtKB-SubCell"/>
</dbReference>
<gene>
    <name evidence="12" type="ORF">Ga0061065_108100</name>
</gene>
<evidence type="ECO:0000313" key="12">
    <source>
        <dbReference type="EMBL" id="CUB04842.1"/>
    </source>
</evidence>
<name>A0A0K6IND6_9GAMM</name>
<dbReference type="AlphaFoldDB" id="A0A0K6IND6"/>
<feature type="coiled-coil region" evidence="10">
    <location>
        <begin position="57"/>
        <end position="84"/>
    </location>
</feature>
<keyword evidence="10" id="KW-0175">Coiled coil</keyword>
<evidence type="ECO:0000256" key="6">
    <source>
        <dbReference type="ARBA" id="ARBA00022692"/>
    </source>
</evidence>
<evidence type="ECO:0000256" key="4">
    <source>
        <dbReference type="ARBA" id="ARBA00022475"/>
    </source>
</evidence>
<proteinExistence type="inferred from homology"/>
<comment type="similarity">
    <text evidence="2">Belongs to the GSP M family.</text>
</comment>
<dbReference type="Pfam" id="PF04612">
    <property type="entry name" value="T2SSM"/>
    <property type="match status" value="1"/>
</dbReference>
<keyword evidence="5" id="KW-0997">Cell inner membrane</keyword>
<dbReference type="Proteomes" id="UP000182769">
    <property type="component" value="Unassembled WGS sequence"/>
</dbReference>
<sequence length="170" mass="19026">MKAWLAKQFEQSAGIQNGIRWYQSCSRRERVLLSLVLLLLAALLLYSFILAPLQQRQSLAEARLAQAQQQYQALQMNAQKLLSTRQQAGLEDRSSDALRRVLSQTAAAAQFSADRVQVEGDSRLQVWASEVSFAVVAKWLNGLANERVAIANLQIERVGEGMVNLRLTLD</sequence>
<dbReference type="GO" id="GO:0015628">
    <property type="term" value="P:protein secretion by the type II secretion system"/>
    <property type="evidence" value="ECO:0007669"/>
    <property type="project" value="InterPro"/>
</dbReference>
<dbReference type="STRING" id="1137284.GCA_001418205_02622"/>
<keyword evidence="7" id="KW-0653">Protein transport</keyword>
<keyword evidence="4" id="KW-1003">Cell membrane</keyword>
<dbReference type="EMBL" id="CYHG01000008">
    <property type="protein sequence ID" value="CUB04842.1"/>
    <property type="molecule type" value="Genomic_DNA"/>
</dbReference>